<dbReference type="EMBL" id="JAQYXL010000001">
    <property type="protein sequence ID" value="MEN3227518.1"/>
    <property type="molecule type" value="Genomic_DNA"/>
</dbReference>
<dbReference type="Proteomes" id="UP001404845">
    <property type="component" value="Unassembled WGS sequence"/>
</dbReference>
<evidence type="ECO:0000313" key="2">
    <source>
        <dbReference type="Proteomes" id="UP001404845"/>
    </source>
</evidence>
<name>A0ABU9Z8A1_9HYPH</name>
<gene>
    <name evidence="1" type="ORF">PUR21_07675</name>
</gene>
<organism evidence="1 2">
    <name type="scientific">Methylorubrum rhodesianum</name>
    <dbReference type="NCBI Taxonomy" id="29427"/>
    <lineage>
        <taxon>Bacteria</taxon>
        <taxon>Pseudomonadati</taxon>
        <taxon>Pseudomonadota</taxon>
        <taxon>Alphaproteobacteria</taxon>
        <taxon>Hyphomicrobiales</taxon>
        <taxon>Methylobacteriaceae</taxon>
        <taxon>Methylorubrum</taxon>
    </lineage>
</organism>
<protein>
    <submittedName>
        <fullName evidence="1">Uncharacterized protein</fullName>
    </submittedName>
</protein>
<proteinExistence type="predicted"/>
<evidence type="ECO:0000313" key="1">
    <source>
        <dbReference type="EMBL" id="MEN3227518.1"/>
    </source>
</evidence>
<keyword evidence="2" id="KW-1185">Reference proteome</keyword>
<dbReference type="RefSeq" id="WP_183668424.1">
    <property type="nucleotide sequence ID" value="NZ_JACHOS010000009.1"/>
</dbReference>
<comment type="caution">
    <text evidence="1">The sequence shown here is derived from an EMBL/GenBank/DDBJ whole genome shotgun (WGS) entry which is preliminary data.</text>
</comment>
<sequence>MDGTPYGIADAERDLRAALGQAPAGAVAGAWSASTMQAGYSDISGGYTDAAGHDVDAEPRNAFAAVEAAVSRLVEAGGAPFNRVEIRWTADRFPLSLLGRPGRVRVETSFDPGIVPRGPEDPAYEAAAAARHRFWEARGRRVCGYAAQDHHANIHGQTKWFGPHRRILLLRPAEGPREGAAEGAVLATDGLSTPWAGIPDPENGVACEVALRLPRGEAAETERVRLWTNILISLGDRVADGYRVARDVEKHGAILFSRLPAECAPFEYVILTGAADGAAIPDLPFGSVPLLEAVPVTAAEVAGGDPDEAWEAGTAGAALARRDRSAPL</sequence>
<accession>A0ABU9Z8A1</accession>
<reference evidence="1 2" key="1">
    <citation type="journal article" date="2023" name="PLoS ONE">
        <title>Complete genome assembly of Hawai'i environmental nontuberculous mycobacteria reveals unexpected co-isolation with methylobacteria.</title>
        <authorList>
            <person name="Hendrix J."/>
            <person name="Epperson L.E."/>
            <person name="Tong E.I."/>
            <person name="Chan Y.L."/>
            <person name="Hasan N.A."/>
            <person name="Dawrs S.N."/>
            <person name="Norton G.J."/>
            <person name="Virdi R."/>
            <person name="Crooks J.L."/>
            <person name="Chan E.D."/>
            <person name="Honda J.R."/>
            <person name="Strong M."/>
        </authorList>
    </citation>
    <scope>NUCLEOTIDE SEQUENCE [LARGE SCALE GENOMIC DNA]</scope>
    <source>
        <strain evidence="1 2">NJH_HI01</strain>
    </source>
</reference>